<dbReference type="InterPro" id="IPR043128">
    <property type="entry name" value="Rev_trsase/Diguanyl_cyclase"/>
</dbReference>
<evidence type="ECO:0000256" key="16">
    <source>
        <dbReference type="ARBA" id="ARBA00044975"/>
    </source>
</evidence>
<dbReference type="Gene3D" id="3.30.1490.100">
    <property type="entry name" value="DNA polymerase, Y-family, little finger domain"/>
    <property type="match status" value="1"/>
</dbReference>
<comment type="cofactor">
    <cofactor evidence="1">
        <name>Mn(2+)</name>
        <dbReference type="ChEBI" id="CHEBI:29035"/>
    </cofactor>
</comment>
<evidence type="ECO:0000313" key="22">
    <source>
        <dbReference type="Proteomes" id="UP000078200"/>
    </source>
</evidence>
<dbReference type="EC" id="2.7.7.7" evidence="5"/>
<dbReference type="SUPFAM" id="SSF56672">
    <property type="entry name" value="DNA/RNA polymerases"/>
    <property type="match status" value="1"/>
</dbReference>
<dbReference type="GO" id="GO:0009411">
    <property type="term" value="P:response to UV"/>
    <property type="evidence" value="ECO:0007669"/>
    <property type="project" value="UniProtKB-ARBA"/>
</dbReference>
<keyword evidence="9" id="KW-0227">DNA damage</keyword>
<dbReference type="PIRSF" id="PIRSF036603">
    <property type="entry name" value="DPol_eta"/>
    <property type="match status" value="1"/>
</dbReference>
<evidence type="ECO:0000256" key="4">
    <source>
        <dbReference type="ARBA" id="ARBA00010945"/>
    </source>
</evidence>
<dbReference type="PROSITE" id="PS50173">
    <property type="entry name" value="UMUC"/>
    <property type="match status" value="1"/>
</dbReference>
<comment type="similarity">
    <text evidence="4">Belongs to the DNA polymerase type-Y family.</text>
</comment>
<dbReference type="PROSITE" id="PS51907">
    <property type="entry name" value="ZF_UBZ3"/>
    <property type="match status" value="2"/>
</dbReference>
<evidence type="ECO:0000256" key="3">
    <source>
        <dbReference type="ARBA" id="ARBA00004123"/>
    </source>
</evidence>
<evidence type="ECO:0000256" key="15">
    <source>
        <dbReference type="ARBA" id="ARBA00023242"/>
    </source>
</evidence>
<evidence type="ECO:0000256" key="8">
    <source>
        <dbReference type="ARBA" id="ARBA00022723"/>
    </source>
</evidence>
<dbReference type="InterPro" id="IPR001126">
    <property type="entry name" value="UmuC"/>
</dbReference>
<protein>
    <recommendedName>
        <fullName evidence="16">DNA polymerase eta</fullName>
        <ecNumber evidence="5">2.7.7.7</ecNumber>
    </recommendedName>
</protein>
<keyword evidence="15" id="KW-0539">Nucleus</keyword>
<feature type="compositionally biased region" description="Low complexity" evidence="18">
    <location>
        <begin position="715"/>
        <end position="725"/>
    </location>
</feature>
<keyword evidence="11" id="KW-0862">Zinc</keyword>
<dbReference type="PANTHER" id="PTHR45873:SF1">
    <property type="entry name" value="DNA POLYMERASE ETA"/>
    <property type="match status" value="1"/>
</dbReference>
<dbReference type="Gene3D" id="3.40.1170.60">
    <property type="match status" value="1"/>
</dbReference>
<evidence type="ECO:0000256" key="7">
    <source>
        <dbReference type="ARBA" id="ARBA00022695"/>
    </source>
</evidence>
<dbReference type="GO" id="GO:0008270">
    <property type="term" value="F:zinc ion binding"/>
    <property type="evidence" value="ECO:0007669"/>
    <property type="project" value="UniProtKB-KW"/>
</dbReference>
<name>A0A1A9VN04_GLOAU</name>
<dbReference type="Proteomes" id="UP000078200">
    <property type="component" value="Unassembled WGS sequence"/>
</dbReference>
<evidence type="ECO:0000259" key="20">
    <source>
        <dbReference type="PROSITE" id="PS51907"/>
    </source>
</evidence>
<keyword evidence="14" id="KW-0234">DNA repair</keyword>
<dbReference type="GO" id="GO:0005657">
    <property type="term" value="C:replication fork"/>
    <property type="evidence" value="ECO:0007669"/>
    <property type="project" value="TreeGrafter"/>
</dbReference>
<evidence type="ECO:0000256" key="12">
    <source>
        <dbReference type="ARBA" id="ARBA00022842"/>
    </source>
</evidence>
<dbReference type="Pfam" id="PF11799">
    <property type="entry name" value="IMS_C"/>
    <property type="match status" value="1"/>
</dbReference>
<comment type="catalytic activity">
    <reaction evidence="17">
        <text>DNA(n) + a 2'-deoxyribonucleoside 5'-triphosphate = DNA(n+1) + diphosphate</text>
        <dbReference type="Rhea" id="RHEA:22508"/>
        <dbReference type="Rhea" id="RHEA-COMP:17339"/>
        <dbReference type="Rhea" id="RHEA-COMP:17340"/>
        <dbReference type="ChEBI" id="CHEBI:33019"/>
        <dbReference type="ChEBI" id="CHEBI:61560"/>
        <dbReference type="ChEBI" id="CHEBI:173112"/>
        <dbReference type="EC" id="2.7.7.7"/>
    </reaction>
</comment>
<feature type="domain" description="UBZ3-type" evidence="20">
    <location>
        <begin position="663"/>
        <end position="699"/>
    </location>
</feature>
<feature type="region of interest" description="Disordered" evidence="18">
    <location>
        <begin position="534"/>
        <end position="597"/>
    </location>
</feature>
<dbReference type="AlphaFoldDB" id="A0A1A9VN04"/>
<dbReference type="PANTHER" id="PTHR45873">
    <property type="entry name" value="DNA POLYMERASE ETA"/>
    <property type="match status" value="1"/>
</dbReference>
<evidence type="ECO:0000256" key="2">
    <source>
        <dbReference type="ARBA" id="ARBA00001946"/>
    </source>
</evidence>
<evidence type="ECO:0000256" key="11">
    <source>
        <dbReference type="ARBA" id="ARBA00022833"/>
    </source>
</evidence>
<evidence type="ECO:0000256" key="17">
    <source>
        <dbReference type="ARBA" id="ARBA00049244"/>
    </source>
</evidence>
<dbReference type="STRING" id="7395.A0A1A9VN04"/>
<comment type="subcellular location">
    <subcellularLocation>
        <location evidence="3">Nucleus</location>
    </subcellularLocation>
</comment>
<dbReference type="GO" id="GO:0003887">
    <property type="term" value="F:DNA-directed DNA polymerase activity"/>
    <property type="evidence" value="ECO:0007669"/>
    <property type="project" value="UniProtKB-EC"/>
</dbReference>
<evidence type="ECO:0000256" key="9">
    <source>
        <dbReference type="ARBA" id="ARBA00022763"/>
    </source>
</evidence>
<dbReference type="EnsemblMetazoa" id="GAUT042173-RA">
    <property type="protein sequence ID" value="GAUT042173-PA"/>
    <property type="gene ID" value="GAUT042173"/>
</dbReference>
<dbReference type="InterPro" id="IPR043502">
    <property type="entry name" value="DNA/RNA_pol_sf"/>
</dbReference>
<feature type="domain" description="UBZ3-type" evidence="20">
    <location>
        <begin position="765"/>
        <end position="799"/>
    </location>
</feature>
<dbReference type="Pfam" id="PF21704">
    <property type="entry name" value="POLH-Rev1_HhH"/>
    <property type="match status" value="1"/>
</dbReference>
<dbReference type="InterPro" id="IPR041298">
    <property type="entry name" value="UBZ3"/>
</dbReference>
<dbReference type="VEuPathDB" id="VectorBase:GAUT042173"/>
<dbReference type="FunFam" id="3.40.1170.60:FF:000003">
    <property type="entry name" value="DNA polymerase eta"/>
    <property type="match status" value="1"/>
</dbReference>
<keyword evidence="8" id="KW-0479">Metal-binding</keyword>
<evidence type="ECO:0000256" key="1">
    <source>
        <dbReference type="ARBA" id="ARBA00001936"/>
    </source>
</evidence>
<evidence type="ECO:0000256" key="18">
    <source>
        <dbReference type="SAM" id="MobiDB-lite"/>
    </source>
</evidence>
<reference evidence="21" key="1">
    <citation type="submission" date="2020-05" db="UniProtKB">
        <authorList>
            <consortium name="EnsemblMetazoa"/>
        </authorList>
    </citation>
    <scope>IDENTIFICATION</scope>
    <source>
        <strain evidence="21">TTRI</strain>
    </source>
</reference>
<feature type="compositionally biased region" description="Basic and acidic residues" evidence="18">
    <location>
        <begin position="566"/>
        <end position="576"/>
    </location>
</feature>
<feature type="domain" description="UmuC" evidence="19">
    <location>
        <begin position="24"/>
        <end position="287"/>
    </location>
</feature>
<evidence type="ECO:0000256" key="6">
    <source>
        <dbReference type="ARBA" id="ARBA00022679"/>
    </source>
</evidence>
<evidence type="ECO:0000256" key="10">
    <source>
        <dbReference type="ARBA" id="ARBA00022771"/>
    </source>
</evidence>
<dbReference type="InterPro" id="IPR017961">
    <property type="entry name" value="DNA_pol_Y-fam_little_finger"/>
</dbReference>
<dbReference type="Pfam" id="PF18439">
    <property type="entry name" value="zf_UBZ"/>
    <property type="match status" value="1"/>
</dbReference>
<evidence type="ECO:0000256" key="13">
    <source>
        <dbReference type="ARBA" id="ARBA00022843"/>
    </source>
</evidence>
<keyword evidence="6" id="KW-0808">Transferase</keyword>
<evidence type="ECO:0000259" key="19">
    <source>
        <dbReference type="PROSITE" id="PS50173"/>
    </source>
</evidence>
<feature type="region of interest" description="Disordered" evidence="18">
    <location>
        <begin position="705"/>
        <end position="745"/>
    </location>
</feature>
<keyword evidence="13" id="KW-0832">Ubl conjugation</keyword>
<evidence type="ECO:0000313" key="21">
    <source>
        <dbReference type="EnsemblMetazoa" id="GAUT042173-PA"/>
    </source>
</evidence>
<dbReference type="Gene3D" id="3.30.70.270">
    <property type="match status" value="1"/>
</dbReference>
<dbReference type="GO" id="GO:0005634">
    <property type="term" value="C:nucleus"/>
    <property type="evidence" value="ECO:0007669"/>
    <property type="project" value="UniProtKB-SubCell"/>
</dbReference>
<sequence length="845" mass="95314">MSGGGSASSSKNFIPIVQKYDRIILLIDMDCFYCQVEEKLDSSLKGKPLAVVQYNAWRGGGIIAVNYAARAKGVTRHMRGDEAKEQCPEIQLVKVPNVREKADLTKYREAGKEVANVLQRFTNLLERASVDEAYLDITEAVTKRMQLMNEGSFVLQPQELVNTYVVGYDGIGEFVTDITKYYNKPSAYDANDDGDDDDDFRGFHGDNIPSLRLSNIRLLIGSSIASEIRAAVKAETDYECSAGIAHNKILAKLACGINKPNKQTILPLAKIPVLFETLTLGKIKGLGGKFGEEVCERLNIRYVAQLTKFTESELQQKFDEKNGSWLYNICRGIDLEAVTPRFYSKSIGCCKKFPGRNSICGLKTLQHWLQELANEIIDRLEKDVIENNRRAKQMVVSFAQEFDGEDISSSRSAPLLNYTVEALTKSAFEIIKSNTKQFYRAGSESVLNNPIKFLGISVGKFETISNGQNKLQEMFAQQAAKKRRISEDVNEEQIKENFSKAGGNRIEKPENQSMQALQKEVKTKDVRSFFLEAMKKSDNMQINQDNHKNETNSGMDNDTQVENDEDSKSKIQDKRSPSSRRSKIKRVSESYEDSSANELSDLIDDIRSLQDEPPKNISHYETTQAVNGEIKDELKESIQSVEEKESDYRTDYAEYAIPELNPELLPLTKCTVCGSEIPDNPVSIQTHNDRHVAQKLSEEQRLEYRNSIKTKSAHTSKSPTSSTNTKKSKKDSTVDTRKPSGMGDIKKFFKPIQLKENRNVMETESTSDRIVCDICKEYISKDRAQEHQDFHVAKDLQRKLNQLHAVHTVKTKEPCPDTAPKRLNLSVSQSTQSKTVSKPITSFFN</sequence>
<dbReference type="InterPro" id="IPR052230">
    <property type="entry name" value="DNA_polymerase_eta"/>
</dbReference>
<feature type="region of interest" description="Disordered" evidence="18">
    <location>
        <begin position="496"/>
        <end position="519"/>
    </location>
</feature>
<evidence type="ECO:0000256" key="14">
    <source>
        <dbReference type="ARBA" id="ARBA00023204"/>
    </source>
</evidence>
<proteinExistence type="inferred from homology"/>
<comment type="cofactor">
    <cofactor evidence="2">
        <name>Mg(2+)</name>
        <dbReference type="ChEBI" id="CHEBI:18420"/>
    </cofactor>
</comment>
<dbReference type="FunFam" id="3.30.1490.100:FF:000007">
    <property type="entry name" value="DNA polymerase eta"/>
    <property type="match status" value="1"/>
</dbReference>
<keyword evidence="22" id="KW-1185">Reference proteome</keyword>
<dbReference type="InterPro" id="IPR036775">
    <property type="entry name" value="DNA_pol_Y-fam_lit_finger_sf"/>
</dbReference>
<dbReference type="GO" id="GO:0006281">
    <property type="term" value="P:DNA repair"/>
    <property type="evidence" value="ECO:0007669"/>
    <property type="project" value="UniProtKB-KW"/>
</dbReference>
<dbReference type="Pfam" id="PF00817">
    <property type="entry name" value="IMS"/>
    <property type="match status" value="1"/>
</dbReference>
<dbReference type="SUPFAM" id="SSF100879">
    <property type="entry name" value="Lesion bypass DNA polymerase (Y-family), little finger domain"/>
    <property type="match status" value="1"/>
</dbReference>
<keyword evidence="10" id="KW-0863">Zinc-finger</keyword>
<organism evidence="21 22">
    <name type="scientific">Glossina austeni</name>
    <name type="common">Savannah tsetse fly</name>
    <dbReference type="NCBI Taxonomy" id="7395"/>
    <lineage>
        <taxon>Eukaryota</taxon>
        <taxon>Metazoa</taxon>
        <taxon>Ecdysozoa</taxon>
        <taxon>Arthropoda</taxon>
        <taxon>Hexapoda</taxon>
        <taxon>Insecta</taxon>
        <taxon>Pterygota</taxon>
        <taxon>Neoptera</taxon>
        <taxon>Endopterygota</taxon>
        <taxon>Diptera</taxon>
        <taxon>Brachycera</taxon>
        <taxon>Muscomorpha</taxon>
        <taxon>Hippoboscoidea</taxon>
        <taxon>Glossinidae</taxon>
        <taxon>Glossina</taxon>
    </lineage>
</organism>
<accession>A0A1A9VN04</accession>
<dbReference type="GO" id="GO:0035861">
    <property type="term" value="C:site of double-strand break"/>
    <property type="evidence" value="ECO:0007669"/>
    <property type="project" value="TreeGrafter"/>
</dbReference>
<keyword evidence="12" id="KW-0460">Magnesium</keyword>
<dbReference type="Gene3D" id="1.10.150.20">
    <property type="entry name" value="5' to 3' exonuclease, C-terminal subdomain"/>
    <property type="match status" value="1"/>
</dbReference>
<evidence type="ECO:0000256" key="5">
    <source>
        <dbReference type="ARBA" id="ARBA00012417"/>
    </source>
</evidence>
<dbReference type="FunFam" id="1.10.150.20:FF:000014">
    <property type="entry name" value="Polymerase (DNA directed), eta"/>
    <property type="match status" value="1"/>
</dbReference>
<keyword evidence="7" id="KW-0548">Nucleotidyltransferase</keyword>
<dbReference type="GO" id="GO:0042276">
    <property type="term" value="P:error-prone translesion synthesis"/>
    <property type="evidence" value="ECO:0007669"/>
    <property type="project" value="TreeGrafter"/>
</dbReference>
<dbReference type="GO" id="GO:0003684">
    <property type="term" value="F:damaged DNA binding"/>
    <property type="evidence" value="ECO:0007669"/>
    <property type="project" value="InterPro"/>
</dbReference>